<feature type="active site" description="Proton acceptor" evidence="16">
    <location>
        <position position="72"/>
    </location>
</feature>
<dbReference type="Gene3D" id="1.10.520.10">
    <property type="match status" value="1"/>
</dbReference>
<evidence type="ECO:0000256" key="13">
    <source>
        <dbReference type="ARBA" id="ARBA00023157"/>
    </source>
</evidence>
<comment type="similarity">
    <text evidence="3">Belongs to the peroxidase family. Ascorbate peroxidase subfamily.</text>
</comment>
<keyword evidence="14" id="KW-0325">Glycoprotein</keyword>
<dbReference type="PRINTS" id="PR00461">
    <property type="entry name" value="PLPEROXIDASE"/>
</dbReference>
<dbReference type="EC" id="1.11.1.7" evidence="4 21"/>
<feature type="disulfide bond" evidence="20">
    <location>
        <begin position="125"/>
        <end position="325"/>
    </location>
</feature>
<dbReference type="InterPro" id="IPR010255">
    <property type="entry name" value="Haem_peroxidase_sf"/>
</dbReference>
<dbReference type="GO" id="GO:0042744">
    <property type="term" value="P:hydrogen peroxide catabolic process"/>
    <property type="evidence" value="ECO:0007669"/>
    <property type="project" value="UniProtKB-KW"/>
</dbReference>
<comment type="function">
    <text evidence="2">Removal of H(2)O(2), oxidation of toxic reductants, biosynthesis and degradation of lignin, suberization, auxin catabolism, response to environmental stresses such as wounding, pathogen attack and oxidative stress. These functions might be dependent on each isozyme/isoform in each plant tissue.</text>
</comment>
<dbReference type="PROSITE" id="PS00435">
    <property type="entry name" value="PEROXIDASE_1"/>
    <property type="match status" value="1"/>
</dbReference>
<dbReference type="InterPro" id="IPR033905">
    <property type="entry name" value="Secretory_peroxidase"/>
</dbReference>
<evidence type="ECO:0000256" key="16">
    <source>
        <dbReference type="PIRSR" id="PIRSR600823-1"/>
    </source>
</evidence>
<dbReference type="FunFam" id="1.10.420.10:FF:000008">
    <property type="entry name" value="Peroxidase"/>
    <property type="match status" value="1"/>
</dbReference>
<evidence type="ECO:0000256" key="8">
    <source>
        <dbReference type="ARBA" id="ARBA00022723"/>
    </source>
</evidence>
<dbReference type="Gene3D" id="1.10.420.10">
    <property type="entry name" value="Peroxidase, domain 2"/>
    <property type="match status" value="1"/>
</dbReference>
<accession>A0A8S9HWZ8</accession>
<organism evidence="23">
    <name type="scientific">Brassica cretica</name>
    <name type="common">Mustard</name>
    <dbReference type="NCBI Taxonomy" id="69181"/>
    <lineage>
        <taxon>Eukaryota</taxon>
        <taxon>Viridiplantae</taxon>
        <taxon>Streptophyta</taxon>
        <taxon>Embryophyta</taxon>
        <taxon>Tracheophyta</taxon>
        <taxon>Spermatophyta</taxon>
        <taxon>Magnoliopsida</taxon>
        <taxon>eudicotyledons</taxon>
        <taxon>Gunneridae</taxon>
        <taxon>Pentapetalae</taxon>
        <taxon>rosids</taxon>
        <taxon>malvids</taxon>
        <taxon>Brassicales</taxon>
        <taxon>Brassicaceae</taxon>
        <taxon>Brassiceae</taxon>
        <taxon>Brassica</taxon>
    </lineage>
</organism>
<evidence type="ECO:0000256" key="21">
    <source>
        <dbReference type="RuleBase" id="RU362060"/>
    </source>
</evidence>
<dbReference type="InterPro" id="IPR019793">
    <property type="entry name" value="Peroxidases_heam-ligand_BS"/>
</dbReference>
<dbReference type="InterPro" id="IPR019794">
    <property type="entry name" value="Peroxidases_AS"/>
</dbReference>
<sequence>MAALHMNISCLIFLQVLLLLLSLFAQTNAQGLKVGFYDNTCPKAEGIVKKSVLDAIKKDRTIGAPLLRMFFHDCFVRGCEGSVLLELKNKKDEKNAPPNLSLRGFEIIDNVKAAVEKECPGVVSCSDVLALVARDAVVALNGPSWGVETGRRDGRVTNINEARANLPSPFDNITSLITQFRSKGLDKKDLVVLSGGHTVGNGHCPLITNRLYNFTGKGDSDPNLDTEYAANLRGRCKPTDTTTALEMDPGSFKTFDKSYFKLVSQRRGFFQSDAALLDNQETKSYVLKQTKSYGSTFFKDFGVSMVKMGRIGVLTGRAGEVRKKCRMVN</sequence>
<keyword evidence="10 18" id="KW-0106">Calcium</keyword>
<dbReference type="InterPro" id="IPR000823">
    <property type="entry name" value="Peroxidase_pln"/>
</dbReference>
<dbReference type="EMBL" id="QGKY02001250">
    <property type="protein sequence ID" value="KAF2560686.1"/>
    <property type="molecule type" value="Genomic_DNA"/>
</dbReference>
<dbReference type="PROSITE" id="PS00436">
    <property type="entry name" value="PEROXIDASE_2"/>
    <property type="match status" value="1"/>
</dbReference>
<feature type="signal peptide" evidence="21">
    <location>
        <begin position="1"/>
        <end position="29"/>
    </location>
</feature>
<evidence type="ECO:0000259" key="22">
    <source>
        <dbReference type="PROSITE" id="PS50873"/>
    </source>
</evidence>
<evidence type="ECO:0000256" key="14">
    <source>
        <dbReference type="ARBA" id="ARBA00023180"/>
    </source>
</evidence>
<feature type="binding site" evidence="18">
    <location>
        <position position="248"/>
    </location>
    <ligand>
        <name>Ca(2+)</name>
        <dbReference type="ChEBI" id="CHEBI:29108"/>
        <label>2</label>
    </ligand>
</feature>
<dbReference type="SUPFAM" id="SSF48113">
    <property type="entry name" value="Heme-dependent peroxidases"/>
    <property type="match status" value="1"/>
</dbReference>
<evidence type="ECO:0000256" key="19">
    <source>
        <dbReference type="PIRSR" id="PIRSR600823-4"/>
    </source>
</evidence>
<dbReference type="Pfam" id="PF00141">
    <property type="entry name" value="peroxidase"/>
    <property type="match status" value="1"/>
</dbReference>
<keyword evidence="8 18" id="KW-0479">Metal-binding</keyword>
<feature type="disulfide bond" evidence="20">
    <location>
        <begin position="41"/>
        <end position="119"/>
    </location>
</feature>
<evidence type="ECO:0000256" key="5">
    <source>
        <dbReference type="ARBA" id="ARBA00022525"/>
    </source>
</evidence>
<feature type="binding site" evidence="18">
    <location>
        <position position="93"/>
    </location>
    <ligand>
        <name>Ca(2+)</name>
        <dbReference type="ChEBI" id="CHEBI:29108"/>
        <label>1</label>
    </ligand>
</feature>
<feature type="binding site" evidence="18">
    <location>
        <position position="78"/>
    </location>
    <ligand>
        <name>Ca(2+)</name>
        <dbReference type="ChEBI" id="CHEBI:29108"/>
        <label>1</label>
    </ligand>
</feature>
<evidence type="ECO:0000256" key="7">
    <source>
        <dbReference type="ARBA" id="ARBA00022617"/>
    </source>
</evidence>
<dbReference type="GO" id="GO:0046872">
    <property type="term" value="F:metal ion binding"/>
    <property type="evidence" value="ECO:0007669"/>
    <property type="project" value="UniProtKB-UniRule"/>
</dbReference>
<protein>
    <recommendedName>
        <fullName evidence="4 21">Peroxidase</fullName>
        <ecNumber evidence="4 21">1.11.1.7</ecNumber>
    </recommendedName>
</protein>
<feature type="binding site" evidence="18">
    <location>
        <position position="76"/>
    </location>
    <ligand>
        <name>Ca(2+)</name>
        <dbReference type="ChEBI" id="CHEBI:29108"/>
        <label>1</label>
    </ligand>
</feature>
<reference evidence="23" key="1">
    <citation type="submission" date="2019-12" db="EMBL/GenBank/DDBJ databases">
        <title>Genome sequencing and annotation of Brassica cretica.</title>
        <authorList>
            <person name="Studholme D.J."/>
            <person name="Sarris P.F."/>
        </authorList>
    </citation>
    <scope>NUCLEOTIDE SEQUENCE</scope>
    <source>
        <strain evidence="23">PFS-102/07</strain>
        <tissue evidence="23">Leaf</tissue>
    </source>
</reference>
<comment type="similarity">
    <text evidence="21">Belongs to the peroxidase family. Classical plant (class III) peroxidase subfamily.</text>
</comment>
<feature type="binding site" evidence="18">
    <location>
        <position position="73"/>
    </location>
    <ligand>
        <name>Ca(2+)</name>
        <dbReference type="ChEBI" id="CHEBI:29108"/>
        <label>1</label>
    </ligand>
</feature>
<feature type="site" description="Transition state stabilizer" evidence="19">
    <location>
        <position position="68"/>
    </location>
</feature>
<keyword evidence="11 21" id="KW-0560">Oxidoreductase</keyword>
<keyword evidence="12 18" id="KW-0408">Iron</keyword>
<evidence type="ECO:0000256" key="15">
    <source>
        <dbReference type="ARBA" id="ARBA00023324"/>
    </source>
</evidence>
<feature type="binding site" evidence="18">
    <location>
        <position position="198"/>
    </location>
    <ligand>
        <name>Ca(2+)</name>
        <dbReference type="ChEBI" id="CHEBI:29108"/>
        <label>2</label>
    </ligand>
</feature>
<evidence type="ECO:0000256" key="20">
    <source>
        <dbReference type="PIRSR" id="PIRSR600823-5"/>
    </source>
</evidence>
<feature type="disulfide bond" evidence="20">
    <location>
        <begin position="204"/>
        <end position="236"/>
    </location>
</feature>
<evidence type="ECO:0000256" key="6">
    <source>
        <dbReference type="ARBA" id="ARBA00022559"/>
    </source>
</evidence>
<evidence type="ECO:0000256" key="4">
    <source>
        <dbReference type="ARBA" id="ARBA00012313"/>
    </source>
</evidence>
<comment type="cofactor">
    <cofactor evidence="18 21">
        <name>Ca(2+)</name>
        <dbReference type="ChEBI" id="CHEBI:29108"/>
    </cofactor>
    <text evidence="18 21">Binds 2 calcium ions per subunit.</text>
</comment>
<feature type="chain" id="PRO_5035963536" description="Peroxidase" evidence="21">
    <location>
        <begin position="30"/>
        <end position="329"/>
    </location>
</feature>
<evidence type="ECO:0000256" key="12">
    <source>
        <dbReference type="ARBA" id="ARBA00023004"/>
    </source>
</evidence>
<dbReference type="FunFam" id="1.10.520.10:FF:000001">
    <property type="entry name" value="Peroxidase"/>
    <property type="match status" value="1"/>
</dbReference>
<evidence type="ECO:0000256" key="11">
    <source>
        <dbReference type="ARBA" id="ARBA00023002"/>
    </source>
</evidence>
<feature type="binding site" description="axial binding residue" evidence="18">
    <location>
        <position position="197"/>
    </location>
    <ligand>
        <name>heme b</name>
        <dbReference type="ChEBI" id="CHEBI:60344"/>
    </ligand>
    <ligandPart>
        <name>Fe</name>
        <dbReference type="ChEBI" id="CHEBI:18248"/>
    </ligandPart>
</feature>
<dbReference type="GO" id="GO:0006979">
    <property type="term" value="P:response to oxidative stress"/>
    <property type="evidence" value="ECO:0007669"/>
    <property type="project" value="UniProtKB-UniRule"/>
</dbReference>
<comment type="caution">
    <text evidence="23">The sequence shown here is derived from an EMBL/GenBank/DDBJ whole genome shotgun (WGS) entry which is preliminary data.</text>
</comment>
<dbReference type="AlphaFoldDB" id="A0A8S9HWZ8"/>
<feature type="disulfide bond" evidence="20">
    <location>
        <begin position="74"/>
        <end position="79"/>
    </location>
</feature>
<feature type="binding site" evidence="18">
    <location>
        <position position="82"/>
    </location>
    <ligand>
        <name>Ca(2+)</name>
        <dbReference type="ChEBI" id="CHEBI:29108"/>
        <label>1</label>
    </ligand>
</feature>
<evidence type="ECO:0000256" key="1">
    <source>
        <dbReference type="ARBA" id="ARBA00000189"/>
    </source>
</evidence>
<dbReference type="PRINTS" id="PR00458">
    <property type="entry name" value="PEROXIDASE"/>
</dbReference>
<dbReference type="InterPro" id="IPR002016">
    <property type="entry name" value="Haem_peroxidase"/>
</dbReference>
<proteinExistence type="inferred from homology"/>
<evidence type="ECO:0000256" key="9">
    <source>
        <dbReference type="ARBA" id="ARBA00022729"/>
    </source>
</evidence>
<feature type="domain" description="Plant heme peroxidase family profile" evidence="22">
    <location>
        <begin position="31"/>
        <end position="329"/>
    </location>
</feature>
<keyword evidence="5 21" id="KW-0964">Secreted</keyword>
<feature type="binding site" evidence="17">
    <location>
        <position position="167"/>
    </location>
    <ligand>
        <name>substrate</name>
    </ligand>
</feature>
<evidence type="ECO:0000256" key="10">
    <source>
        <dbReference type="ARBA" id="ARBA00022837"/>
    </source>
</evidence>
<keyword evidence="9 21" id="KW-0732">Signal</keyword>
<comment type="subcellular location">
    <subcellularLocation>
        <location evidence="21">Secreted</location>
    </subcellularLocation>
</comment>
<evidence type="ECO:0000256" key="3">
    <source>
        <dbReference type="ARBA" id="ARBA00006873"/>
    </source>
</evidence>
<keyword evidence="6 21" id="KW-0575">Peroxidase</keyword>
<keyword evidence="13 20" id="KW-1015">Disulfide bond</keyword>
<evidence type="ECO:0000256" key="17">
    <source>
        <dbReference type="PIRSR" id="PIRSR600823-2"/>
    </source>
</evidence>
<keyword evidence="15 21" id="KW-0376">Hydrogen peroxide</keyword>
<evidence type="ECO:0000256" key="18">
    <source>
        <dbReference type="PIRSR" id="PIRSR600823-3"/>
    </source>
</evidence>
<dbReference type="GO" id="GO:0005576">
    <property type="term" value="C:extracellular region"/>
    <property type="evidence" value="ECO:0007669"/>
    <property type="project" value="UniProtKB-SubCell"/>
</dbReference>
<evidence type="ECO:0000256" key="2">
    <source>
        <dbReference type="ARBA" id="ARBA00002322"/>
    </source>
</evidence>
<feature type="binding site" evidence="18">
    <location>
        <position position="256"/>
    </location>
    <ligand>
        <name>Ca(2+)</name>
        <dbReference type="ChEBI" id="CHEBI:29108"/>
        <label>2</label>
    </ligand>
</feature>
<dbReference type="GO" id="GO:0020037">
    <property type="term" value="F:heme binding"/>
    <property type="evidence" value="ECO:0007669"/>
    <property type="project" value="UniProtKB-UniRule"/>
</dbReference>
<dbReference type="PANTHER" id="PTHR31235">
    <property type="entry name" value="PEROXIDASE 25-RELATED"/>
    <property type="match status" value="1"/>
</dbReference>
<evidence type="ECO:0000313" key="23">
    <source>
        <dbReference type="EMBL" id="KAF2560686.1"/>
    </source>
</evidence>
<gene>
    <name evidence="23" type="ORF">F2Q70_00014340</name>
</gene>
<keyword evidence="7 21" id="KW-0349">Heme</keyword>
<dbReference type="GO" id="GO:0140825">
    <property type="term" value="F:lactoperoxidase activity"/>
    <property type="evidence" value="ECO:0007669"/>
    <property type="project" value="UniProtKB-EC"/>
</dbReference>
<name>A0A8S9HWZ8_BRACR</name>
<dbReference type="CDD" id="cd00693">
    <property type="entry name" value="secretory_peroxidase"/>
    <property type="match status" value="1"/>
</dbReference>
<dbReference type="PROSITE" id="PS50873">
    <property type="entry name" value="PEROXIDASE_4"/>
    <property type="match status" value="1"/>
</dbReference>
<comment type="catalytic activity">
    <reaction evidence="1 21">
        <text>2 a phenolic donor + H2O2 = 2 a phenolic radical donor + 2 H2O</text>
        <dbReference type="Rhea" id="RHEA:56136"/>
        <dbReference type="ChEBI" id="CHEBI:15377"/>
        <dbReference type="ChEBI" id="CHEBI:16240"/>
        <dbReference type="ChEBI" id="CHEBI:139520"/>
        <dbReference type="ChEBI" id="CHEBI:139521"/>
        <dbReference type="EC" id="1.11.1.7"/>
    </reaction>
</comment>
<comment type="cofactor">
    <cofactor evidence="18 21">
        <name>heme b</name>
        <dbReference type="ChEBI" id="CHEBI:60344"/>
    </cofactor>
    <text evidence="18 21">Binds 1 heme b (iron(II)-protoporphyrin IX) group per subunit.</text>
</comment>